<feature type="region of interest" description="Disordered" evidence="1">
    <location>
        <begin position="213"/>
        <end position="268"/>
    </location>
</feature>
<evidence type="ECO:0000256" key="1">
    <source>
        <dbReference type="SAM" id="MobiDB-lite"/>
    </source>
</evidence>
<sequence>MSSDTEAEEYPGAGQKRKNKPPQLKQSGLYLTGLLDAAPPPPPSPEKTQRVASKTRQYQLADPVVRGESARIELEVEKLLENSTRWRRTRQPRIRTPVRRAVLHGQYSLSASSARSGRRHAVLRDLSTRVRELEVDALSRGIASSVAMLATSKESPDSDQEDAARISAVGSARLDPRVRKVYREIMPVGRAKTMTELQAESAGNGGQQTATKAAGATAAVAVDGPLPNRDGGLPTRQSSRRRRLQSVRSQATTNNTNNTTNDSSVFEPVRRAKTSITMPTATNSARSELLRQRQINGEVQRSLYMERTHGLRRLLQPGADRGGDQRDGAGNPLIGLVGVGSGVRR</sequence>
<keyword evidence="3" id="KW-1185">Reference proteome</keyword>
<evidence type="ECO:0000313" key="3">
    <source>
        <dbReference type="Proteomes" id="UP000215902"/>
    </source>
</evidence>
<dbReference type="AlphaFoldDB" id="A0A267H0Y6"/>
<evidence type="ECO:0000313" key="2">
    <source>
        <dbReference type="EMBL" id="PAA91923.1"/>
    </source>
</evidence>
<feature type="region of interest" description="Disordered" evidence="1">
    <location>
        <begin position="1"/>
        <end position="58"/>
    </location>
</feature>
<name>A0A267H0Y6_9PLAT</name>
<protein>
    <submittedName>
        <fullName evidence="2">Uncharacterized protein</fullName>
    </submittedName>
</protein>
<organism evidence="2 3">
    <name type="scientific">Macrostomum lignano</name>
    <dbReference type="NCBI Taxonomy" id="282301"/>
    <lineage>
        <taxon>Eukaryota</taxon>
        <taxon>Metazoa</taxon>
        <taxon>Spiralia</taxon>
        <taxon>Lophotrochozoa</taxon>
        <taxon>Platyhelminthes</taxon>
        <taxon>Rhabditophora</taxon>
        <taxon>Macrostomorpha</taxon>
        <taxon>Macrostomida</taxon>
        <taxon>Macrostomidae</taxon>
        <taxon>Macrostomum</taxon>
    </lineage>
</organism>
<feature type="region of interest" description="Disordered" evidence="1">
    <location>
        <begin position="316"/>
        <end position="345"/>
    </location>
</feature>
<feature type="compositionally biased region" description="Low complexity" evidence="1">
    <location>
        <begin position="246"/>
        <end position="261"/>
    </location>
</feature>
<feature type="compositionally biased region" description="Low complexity" evidence="1">
    <location>
        <begin position="213"/>
        <end position="222"/>
    </location>
</feature>
<proteinExistence type="predicted"/>
<comment type="caution">
    <text evidence="2">The sequence shown here is derived from an EMBL/GenBank/DDBJ whole genome shotgun (WGS) entry which is preliminary data.</text>
</comment>
<dbReference type="EMBL" id="NIVC01000068">
    <property type="protein sequence ID" value="PAA91923.1"/>
    <property type="molecule type" value="Genomic_DNA"/>
</dbReference>
<accession>A0A267H0Y6</accession>
<reference evidence="2 3" key="1">
    <citation type="submission" date="2017-06" db="EMBL/GenBank/DDBJ databases">
        <title>A platform for efficient transgenesis in Macrostomum lignano, a flatworm model organism for stem cell research.</title>
        <authorList>
            <person name="Berezikov E."/>
        </authorList>
    </citation>
    <scope>NUCLEOTIDE SEQUENCE [LARGE SCALE GENOMIC DNA]</scope>
    <source>
        <strain evidence="2">DV1</strain>
        <tissue evidence="2">Whole organism</tissue>
    </source>
</reference>
<gene>
    <name evidence="2" type="ORF">BOX15_Mlig022316g1</name>
</gene>
<dbReference type="Proteomes" id="UP000215902">
    <property type="component" value="Unassembled WGS sequence"/>
</dbReference>